<gene>
    <name evidence="3" type="ORF">DI526_22930</name>
</gene>
<evidence type="ECO:0000313" key="4">
    <source>
        <dbReference type="Proteomes" id="UP000249393"/>
    </source>
</evidence>
<dbReference type="AlphaFoldDB" id="A0A2W5UQY6"/>
<protein>
    <submittedName>
        <fullName evidence="3">Integrase</fullName>
    </submittedName>
</protein>
<dbReference type="GO" id="GO:0003677">
    <property type="term" value="F:DNA binding"/>
    <property type="evidence" value="ECO:0007669"/>
    <property type="project" value="InterPro"/>
</dbReference>
<dbReference type="SUPFAM" id="SSF56349">
    <property type="entry name" value="DNA breaking-rejoining enzymes"/>
    <property type="match status" value="1"/>
</dbReference>
<evidence type="ECO:0000313" key="3">
    <source>
        <dbReference type="EMBL" id="PZR30240.1"/>
    </source>
</evidence>
<dbReference type="InterPro" id="IPR013762">
    <property type="entry name" value="Integrase-like_cat_sf"/>
</dbReference>
<sequence length="367" mass="41133">MVVVRLKGLNRVKKTLKDGSTRVYWYAWKGGPKLDGEPGSPEFMASYNRALESIRQRPAESLAALVQRYRASPEFARLAKSTKAEWSRWLDRIAADEGPDDIGGLTYKLLDDRRVRADIIDWRNQWRDRPRSADYAIQVLSVVLSHGVEAGLLERNITVGISQLYSSKRADQIWEPGEVAAFRAKAPSPEVSFIVPLACLTGLRREDLVSLLWAQVGDVAIVKPTSKSRGKKTQTVPILPETRILLDEIKAQQARRHAELCARAAKRREPDPPACLTVLSNTRGRPWSVNGLEHQVIDTKTAAGITKHLHDARGSFATRLRRARLVAAEIADILGWEESRVERLLATYVDRDAIVMALAHRINQADT</sequence>
<dbReference type="GO" id="GO:0006310">
    <property type="term" value="P:DNA recombination"/>
    <property type="evidence" value="ECO:0007669"/>
    <property type="project" value="UniProtKB-KW"/>
</dbReference>
<evidence type="ECO:0000259" key="2">
    <source>
        <dbReference type="PROSITE" id="PS51898"/>
    </source>
</evidence>
<comment type="caution">
    <text evidence="3">The sequence shown here is derived from an EMBL/GenBank/DDBJ whole genome shotgun (WGS) entry which is preliminary data.</text>
</comment>
<dbReference type="InterPro" id="IPR011010">
    <property type="entry name" value="DNA_brk_join_enz"/>
</dbReference>
<dbReference type="EMBL" id="QFQZ01000151">
    <property type="protein sequence ID" value="PZR30240.1"/>
    <property type="molecule type" value="Genomic_DNA"/>
</dbReference>
<proteinExistence type="predicted"/>
<reference evidence="3 4" key="1">
    <citation type="submission" date="2017-08" db="EMBL/GenBank/DDBJ databases">
        <title>Infants hospitalized years apart are colonized by the same room-sourced microbial strains.</title>
        <authorList>
            <person name="Brooks B."/>
            <person name="Olm M.R."/>
            <person name="Firek B.A."/>
            <person name="Baker R."/>
            <person name="Thomas B.C."/>
            <person name="Morowitz M.J."/>
            <person name="Banfield J.F."/>
        </authorList>
    </citation>
    <scope>NUCLEOTIDE SEQUENCE [LARGE SCALE GENOMIC DNA]</scope>
    <source>
        <strain evidence="3">S2_003_000_R2_4</strain>
    </source>
</reference>
<organism evidence="3 4">
    <name type="scientific">Caulobacter segnis</name>
    <dbReference type="NCBI Taxonomy" id="88688"/>
    <lineage>
        <taxon>Bacteria</taxon>
        <taxon>Pseudomonadati</taxon>
        <taxon>Pseudomonadota</taxon>
        <taxon>Alphaproteobacteria</taxon>
        <taxon>Caulobacterales</taxon>
        <taxon>Caulobacteraceae</taxon>
        <taxon>Caulobacter</taxon>
    </lineage>
</organism>
<name>A0A2W5UQY6_9CAUL</name>
<dbReference type="PROSITE" id="PS51898">
    <property type="entry name" value="TYR_RECOMBINASE"/>
    <property type="match status" value="1"/>
</dbReference>
<dbReference type="Pfam" id="PF00589">
    <property type="entry name" value="Phage_integrase"/>
    <property type="match status" value="1"/>
</dbReference>
<dbReference type="GO" id="GO:0015074">
    <property type="term" value="P:DNA integration"/>
    <property type="evidence" value="ECO:0007669"/>
    <property type="project" value="InterPro"/>
</dbReference>
<dbReference type="Gene3D" id="1.10.443.10">
    <property type="entry name" value="Intergrase catalytic core"/>
    <property type="match status" value="1"/>
</dbReference>
<accession>A0A2W5UQY6</accession>
<keyword evidence="1" id="KW-0233">DNA recombination</keyword>
<dbReference type="InterPro" id="IPR002104">
    <property type="entry name" value="Integrase_catalytic"/>
</dbReference>
<feature type="domain" description="Tyr recombinase" evidence="2">
    <location>
        <begin position="168"/>
        <end position="361"/>
    </location>
</feature>
<dbReference type="Proteomes" id="UP000249393">
    <property type="component" value="Unassembled WGS sequence"/>
</dbReference>
<evidence type="ECO:0000256" key="1">
    <source>
        <dbReference type="ARBA" id="ARBA00023172"/>
    </source>
</evidence>